<dbReference type="InterPro" id="IPR052754">
    <property type="entry name" value="NTPase_KAP_P-loop"/>
</dbReference>
<dbReference type="Proteomes" id="UP000190230">
    <property type="component" value="Unassembled WGS sequence"/>
</dbReference>
<accession>A0A1T5AW31</accession>
<dbReference type="OrthoDB" id="88903at2"/>
<gene>
    <name evidence="3" type="ORF">SAMN05660776_0919</name>
</gene>
<feature type="transmembrane region" description="Helical" evidence="1">
    <location>
        <begin position="97"/>
        <end position="117"/>
    </location>
</feature>
<dbReference type="InterPro" id="IPR011646">
    <property type="entry name" value="KAP_P-loop"/>
</dbReference>
<feature type="domain" description="KAP NTPase" evidence="2">
    <location>
        <begin position="189"/>
        <end position="450"/>
    </location>
</feature>
<keyword evidence="4" id="KW-1185">Reference proteome</keyword>
<evidence type="ECO:0000313" key="4">
    <source>
        <dbReference type="Proteomes" id="UP000190230"/>
    </source>
</evidence>
<protein>
    <submittedName>
        <fullName evidence="3">KAP family P-loop domain-containing protein</fullName>
    </submittedName>
</protein>
<dbReference type="EMBL" id="FUYY01000001">
    <property type="protein sequence ID" value="SKB39251.1"/>
    <property type="molecule type" value="Genomic_DNA"/>
</dbReference>
<dbReference type="STRING" id="241145.SAMN05660776_0919"/>
<dbReference type="InterPro" id="IPR027417">
    <property type="entry name" value="P-loop_NTPase"/>
</dbReference>
<evidence type="ECO:0000256" key="1">
    <source>
        <dbReference type="SAM" id="Phobius"/>
    </source>
</evidence>
<keyword evidence="1" id="KW-0472">Membrane</keyword>
<dbReference type="PANTHER" id="PTHR22674:SF6">
    <property type="entry name" value="NTPASE KAP FAMILY P-LOOP DOMAIN-CONTAINING PROTEIN 1"/>
    <property type="match status" value="1"/>
</dbReference>
<dbReference type="PANTHER" id="PTHR22674">
    <property type="entry name" value="NTPASE, KAP FAMILY P-LOOP DOMAIN-CONTAINING 1"/>
    <property type="match status" value="1"/>
</dbReference>
<organism evidence="3 4">
    <name type="scientific">Salegentibacter holothuriorum</name>
    <dbReference type="NCBI Taxonomy" id="241145"/>
    <lineage>
        <taxon>Bacteria</taxon>
        <taxon>Pseudomonadati</taxon>
        <taxon>Bacteroidota</taxon>
        <taxon>Flavobacteriia</taxon>
        <taxon>Flavobacteriales</taxon>
        <taxon>Flavobacteriaceae</taxon>
        <taxon>Salegentibacter</taxon>
    </lineage>
</organism>
<evidence type="ECO:0000313" key="3">
    <source>
        <dbReference type="EMBL" id="SKB39251.1"/>
    </source>
</evidence>
<keyword evidence="1" id="KW-1133">Transmembrane helix</keyword>
<evidence type="ECO:0000259" key="2">
    <source>
        <dbReference type="Pfam" id="PF07693"/>
    </source>
</evidence>
<sequence>MLLKKLFLENKQFVLNAASKFENFFNKKELELLRITRTVLLLIFLGLLLAFFHGKLEVLFLKVIPSPGWSNRVTDGLFLLLFLIIYLHGLRLLRKNYVFSSFQISLLLSALVVLLFFHFTEKAWRFSPVLNSDWGLTYFHLLFGIVIHFIGIVLYTSLIPPKQKKNIASFCEDISIQGNNSEPDLLNYTKLAINLKEKISYQSFINSFTVGVVGPWGNGKSSFINLLENEIKKTDSITLHFRPYLNHTEDEISMEFFHAFQEALRPYSGKVSDLILEYSNKLLNLYQTKNIRNFFKKESVNVDSSANSTFRKINSSLEEINKKIIVFVDDLDRLNEIEILQVLKLIRNTANFTNTTFIVGMDKGYVLKRLNSGDSVLDNRFIDKFFQLEIYLPEIDSSILKVQFKKILKKLIPDSQPKLEQIYSKIDSDKVLFDDHIRNLRDVKRFCNQILFEFDFVNQELDLKDFLNFILLKLKFPNFITQLRRYPERFLHLEGKEYTLRLEGEGEVEANDRENFILDLTREYFNPKKYQLYSRLNLEEDCKLESELGIQCEDSELLIKTLARLFDSEDDTPPNSIKITTNFRRFIQLDYNNSDFLFKDFENFIQQDDQSKFKEEIIKLSVDHREELIALLDYFVPQNSQEFQNSILIYLFQLETNNLDHGELMRKLSSFILIHLEENKSLERSEKNLKEWIWRLVDQDDYLQLETQLKILIYFGEIKKNNLINKNKEEIIPVVIKKYREYLERRRKEKWKVNDYSFYKIYHGIRAFGEETHDITNKVFIESLINNTENLRIFCAQITELETLGANNYKISESAKLFFGSHEAFVSFVQKGLNEKDDGDKEYLNFLKLNTIVDFKIEVIFKFKKFIPMVQKINLLRNNHEAMFNQKIEVEQVFYKIHDEAIFNLFLQHPWDMEEHFKINHLLSFTSKDGHFLVGTDYYNTKISSRYLQTMRVILEMKNLPIAVNNVVLKSSEGQIKIDGKVVIEVYSIQPN</sequence>
<name>A0A1T5AW31_9FLAO</name>
<feature type="transmembrane region" description="Helical" evidence="1">
    <location>
        <begin position="73"/>
        <end position="90"/>
    </location>
</feature>
<feature type="transmembrane region" description="Helical" evidence="1">
    <location>
        <begin position="35"/>
        <end position="53"/>
    </location>
</feature>
<keyword evidence="1" id="KW-0812">Transmembrane</keyword>
<feature type="transmembrane region" description="Helical" evidence="1">
    <location>
        <begin position="137"/>
        <end position="158"/>
    </location>
</feature>
<dbReference type="SUPFAM" id="SSF52540">
    <property type="entry name" value="P-loop containing nucleoside triphosphate hydrolases"/>
    <property type="match status" value="1"/>
</dbReference>
<dbReference type="Pfam" id="PF07693">
    <property type="entry name" value="KAP_NTPase"/>
    <property type="match status" value="1"/>
</dbReference>
<dbReference type="Gene3D" id="3.40.50.300">
    <property type="entry name" value="P-loop containing nucleotide triphosphate hydrolases"/>
    <property type="match status" value="1"/>
</dbReference>
<reference evidence="4" key="1">
    <citation type="submission" date="2017-02" db="EMBL/GenBank/DDBJ databases">
        <authorList>
            <person name="Varghese N."/>
            <person name="Submissions S."/>
        </authorList>
    </citation>
    <scope>NUCLEOTIDE SEQUENCE [LARGE SCALE GENOMIC DNA]</scope>
    <source>
        <strain evidence="4">DSM 23405</strain>
    </source>
</reference>
<proteinExistence type="predicted"/>
<dbReference type="AlphaFoldDB" id="A0A1T5AW31"/>